<accession>A0A0A9C003</accession>
<reference evidence="1" key="1">
    <citation type="submission" date="2014-09" db="EMBL/GenBank/DDBJ databases">
        <authorList>
            <person name="Magalhaes I.L.F."/>
            <person name="Oliveira U."/>
            <person name="Santos F.R."/>
            <person name="Vidigal T.H.D.A."/>
            <person name="Brescovit A.D."/>
            <person name="Santos A.J."/>
        </authorList>
    </citation>
    <scope>NUCLEOTIDE SEQUENCE</scope>
    <source>
        <tissue evidence="1">Shoot tissue taken approximately 20 cm above the soil surface</tissue>
    </source>
</reference>
<reference evidence="1" key="2">
    <citation type="journal article" date="2015" name="Data Brief">
        <title>Shoot transcriptome of the giant reed, Arundo donax.</title>
        <authorList>
            <person name="Barrero R.A."/>
            <person name="Guerrero F.D."/>
            <person name="Moolhuijzen P."/>
            <person name="Goolsby J.A."/>
            <person name="Tidwell J."/>
            <person name="Bellgard S.E."/>
            <person name="Bellgard M.I."/>
        </authorList>
    </citation>
    <scope>NUCLEOTIDE SEQUENCE</scope>
    <source>
        <tissue evidence="1">Shoot tissue taken approximately 20 cm above the soil surface</tissue>
    </source>
</reference>
<dbReference type="EMBL" id="GBRH01233033">
    <property type="protein sequence ID" value="JAD64862.1"/>
    <property type="molecule type" value="Transcribed_RNA"/>
</dbReference>
<name>A0A0A9C003_ARUDO</name>
<dbReference type="AlphaFoldDB" id="A0A0A9C003"/>
<sequence>MSASYRTTNHSLPDINVVWHDKQVSTWDSRSIGEGIMRS</sequence>
<protein>
    <submittedName>
        <fullName evidence="1">Uncharacterized protein</fullName>
    </submittedName>
</protein>
<evidence type="ECO:0000313" key="1">
    <source>
        <dbReference type="EMBL" id="JAD64862.1"/>
    </source>
</evidence>
<proteinExistence type="predicted"/>
<organism evidence="1">
    <name type="scientific">Arundo donax</name>
    <name type="common">Giant reed</name>
    <name type="synonym">Donax arundinaceus</name>
    <dbReference type="NCBI Taxonomy" id="35708"/>
    <lineage>
        <taxon>Eukaryota</taxon>
        <taxon>Viridiplantae</taxon>
        <taxon>Streptophyta</taxon>
        <taxon>Embryophyta</taxon>
        <taxon>Tracheophyta</taxon>
        <taxon>Spermatophyta</taxon>
        <taxon>Magnoliopsida</taxon>
        <taxon>Liliopsida</taxon>
        <taxon>Poales</taxon>
        <taxon>Poaceae</taxon>
        <taxon>PACMAD clade</taxon>
        <taxon>Arundinoideae</taxon>
        <taxon>Arundineae</taxon>
        <taxon>Arundo</taxon>
    </lineage>
</organism>